<keyword evidence="1" id="KW-1133">Transmembrane helix</keyword>
<accession>A0A8H5LJY9</accession>
<proteinExistence type="predicted"/>
<evidence type="ECO:0000313" key="2">
    <source>
        <dbReference type="EMBL" id="KAF5359904.1"/>
    </source>
</evidence>
<comment type="caution">
    <text evidence="2">The sequence shown here is derived from an EMBL/GenBank/DDBJ whole genome shotgun (WGS) entry which is preliminary data.</text>
</comment>
<dbReference type="EMBL" id="JAACJM010000046">
    <property type="protein sequence ID" value="KAF5359904.1"/>
    <property type="molecule type" value="Genomic_DNA"/>
</dbReference>
<dbReference type="Proteomes" id="UP000559256">
    <property type="component" value="Unassembled WGS sequence"/>
</dbReference>
<gene>
    <name evidence="2" type="ORF">D9758_013994</name>
</gene>
<name>A0A8H5LJY9_9AGAR</name>
<keyword evidence="3" id="KW-1185">Reference proteome</keyword>
<dbReference type="OrthoDB" id="4494341at2759"/>
<keyword evidence="1" id="KW-0812">Transmembrane</keyword>
<evidence type="ECO:0000313" key="3">
    <source>
        <dbReference type="Proteomes" id="UP000559256"/>
    </source>
</evidence>
<sequence length="417" mass="46277">MRTEDLKQDQIKESSQLKLSTFQDMSNLTPNDYQALSKRNKEHPYYMWYFTVSFIGLLTTLVTVFSIAFSKLPRRPDSKRNRSTSNECLALSRLPLVLVSVYRVLAYRTTLNITKPFSINLTEVGVCATALFTLEFINTTSIASESLNIDYWKDRAGIMAASQFPLIVVLGMKNNVISHIATISGPASCSGVSIISYVYSEWSHSTGTCQWVPDWTLNPEPSLSLQLSTSSTQSFGFVFSLMRVACPFLAMHLHCWNQANFNQIHLHDSRVALLAPLRNPALHGHILSLSRGYSKKMAGRTAAVGQEAVSKGNLALQTGLCDLLFLHTLSLVLLFRFQPSRRPQIYAHALNANFSPSPSPHHPPTAYPDIDETTIGLVDAGVSTDFHSNSSFWSNNLRQTNYDASTNVKANADSSLG</sequence>
<reference evidence="2 3" key="1">
    <citation type="journal article" date="2020" name="ISME J.">
        <title>Uncovering the hidden diversity of litter-decomposition mechanisms in mushroom-forming fungi.</title>
        <authorList>
            <person name="Floudas D."/>
            <person name="Bentzer J."/>
            <person name="Ahren D."/>
            <person name="Johansson T."/>
            <person name="Persson P."/>
            <person name="Tunlid A."/>
        </authorList>
    </citation>
    <scope>NUCLEOTIDE SEQUENCE [LARGE SCALE GENOMIC DNA]</scope>
    <source>
        <strain evidence="2 3">CBS 291.85</strain>
    </source>
</reference>
<evidence type="ECO:0000256" key="1">
    <source>
        <dbReference type="SAM" id="Phobius"/>
    </source>
</evidence>
<organism evidence="2 3">
    <name type="scientific">Tetrapyrgos nigripes</name>
    <dbReference type="NCBI Taxonomy" id="182062"/>
    <lineage>
        <taxon>Eukaryota</taxon>
        <taxon>Fungi</taxon>
        <taxon>Dikarya</taxon>
        <taxon>Basidiomycota</taxon>
        <taxon>Agaricomycotina</taxon>
        <taxon>Agaricomycetes</taxon>
        <taxon>Agaricomycetidae</taxon>
        <taxon>Agaricales</taxon>
        <taxon>Marasmiineae</taxon>
        <taxon>Marasmiaceae</taxon>
        <taxon>Tetrapyrgos</taxon>
    </lineage>
</organism>
<feature type="transmembrane region" description="Helical" evidence="1">
    <location>
        <begin position="46"/>
        <end position="69"/>
    </location>
</feature>
<protein>
    <submittedName>
        <fullName evidence="2">Uncharacterized protein</fullName>
    </submittedName>
</protein>
<dbReference type="AlphaFoldDB" id="A0A8H5LJY9"/>
<keyword evidence="1" id="KW-0472">Membrane</keyword>